<accession>A0A0V7ZCM0</accession>
<reference evidence="1 2" key="1">
    <citation type="journal article" date="2015" name="Genome Announc.">
        <title>Draft Genome of the Euendolithic (true boring) Cyanobacterium Mastigocoleus testarum strain BC008.</title>
        <authorList>
            <person name="Guida B.S."/>
            <person name="Garcia-Pichel F."/>
        </authorList>
    </citation>
    <scope>NUCLEOTIDE SEQUENCE [LARGE SCALE GENOMIC DNA]</scope>
    <source>
        <strain evidence="1 2">BC008</strain>
    </source>
</reference>
<evidence type="ECO:0000313" key="1">
    <source>
        <dbReference type="EMBL" id="KST62239.1"/>
    </source>
</evidence>
<dbReference type="AlphaFoldDB" id="A0A0V7ZCM0"/>
<protein>
    <submittedName>
        <fullName evidence="1">Uncharacterized protein</fullName>
    </submittedName>
</protein>
<dbReference type="Proteomes" id="UP000053372">
    <property type="component" value="Unassembled WGS sequence"/>
</dbReference>
<name>A0A0V7ZCM0_9CYAN</name>
<gene>
    <name evidence="1" type="ORF">BC008_08700</name>
</gene>
<keyword evidence="2" id="KW-1185">Reference proteome</keyword>
<sequence>MSNNLSNNLQQIAINSGLALASQNNGTAFSLQINNGYNIDIAQLGKDKYSLTLTEFAPIGNCAEITAHYKNLEFVINWLVEYSDQHKENIAIPETIH</sequence>
<proteinExistence type="predicted"/>
<comment type="caution">
    <text evidence="1">The sequence shown here is derived from an EMBL/GenBank/DDBJ whole genome shotgun (WGS) entry which is preliminary data.</text>
</comment>
<dbReference type="RefSeq" id="WP_027843509.1">
    <property type="nucleotide sequence ID" value="NZ_LMTZ01000161.1"/>
</dbReference>
<dbReference type="EMBL" id="LMTZ01000161">
    <property type="protein sequence ID" value="KST62239.1"/>
    <property type="molecule type" value="Genomic_DNA"/>
</dbReference>
<evidence type="ECO:0000313" key="2">
    <source>
        <dbReference type="Proteomes" id="UP000053372"/>
    </source>
</evidence>
<organism evidence="1 2">
    <name type="scientific">Mastigocoleus testarum BC008</name>
    <dbReference type="NCBI Taxonomy" id="371196"/>
    <lineage>
        <taxon>Bacteria</taxon>
        <taxon>Bacillati</taxon>
        <taxon>Cyanobacteriota</taxon>
        <taxon>Cyanophyceae</taxon>
        <taxon>Nostocales</taxon>
        <taxon>Hapalosiphonaceae</taxon>
        <taxon>Mastigocoleus</taxon>
    </lineage>
</organism>